<evidence type="ECO:0000256" key="5">
    <source>
        <dbReference type="ARBA" id="ARBA00022723"/>
    </source>
</evidence>
<dbReference type="Proteomes" id="UP001175261">
    <property type="component" value="Unassembled WGS sequence"/>
</dbReference>
<accession>A0AA39L8L2</accession>
<dbReference type="GO" id="GO:0031573">
    <property type="term" value="P:mitotic intra-S DNA damage checkpoint signaling"/>
    <property type="evidence" value="ECO:0007669"/>
    <property type="project" value="TreeGrafter"/>
</dbReference>
<dbReference type="PANTHER" id="PTHR21077">
    <property type="entry name" value="EME1 PROTEIN"/>
    <property type="match status" value="1"/>
</dbReference>
<dbReference type="Gene3D" id="1.10.150.670">
    <property type="entry name" value="Crossover junction endonuclease EME1, DNA-binding domain"/>
    <property type="match status" value="1"/>
</dbReference>
<dbReference type="PANTHER" id="PTHR21077:SF5">
    <property type="entry name" value="CROSSOVER JUNCTION ENDONUCLEASE MMS4"/>
    <property type="match status" value="1"/>
</dbReference>
<keyword evidence="7" id="KW-0227">DNA damage</keyword>
<dbReference type="Pfam" id="PF02732">
    <property type="entry name" value="ERCC4"/>
    <property type="match status" value="1"/>
</dbReference>
<dbReference type="GO" id="GO:0031297">
    <property type="term" value="P:replication fork processing"/>
    <property type="evidence" value="ECO:0007669"/>
    <property type="project" value="TreeGrafter"/>
</dbReference>
<feature type="compositionally biased region" description="Basic and acidic residues" evidence="14">
    <location>
        <begin position="335"/>
        <end position="354"/>
    </location>
</feature>
<dbReference type="GO" id="GO:0048476">
    <property type="term" value="C:Holliday junction resolvase complex"/>
    <property type="evidence" value="ECO:0007669"/>
    <property type="project" value="InterPro"/>
</dbReference>
<evidence type="ECO:0000256" key="2">
    <source>
        <dbReference type="ARBA" id="ARBA00004123"/>
    </source>
</evidence>
<feature type="compositionally biased region" description="Polar residues" evidence="14">
    <location>
        <begin position="275"/>
        <end position="290"/>
    </location>
</feature>
<keyword evidence="4" id="KW-0540">Nuclease</keyword>
<feature type="region of interest" description="Disordered" evidence="14">
    <location>
        <begin position="1"/>
        <end position="111"/>
    </location>
</feature>
<dbReference type="AlphaFoldDB" id="A0AA39L8L2"/>
<dbReference type="InterPro" id="IPR006166">
    <property type="entry name" value="ERCC4_domain"/>
</dbReference>
<feature type="compositionally biased region" description="Basic and acidic residues" evidence="14">
    <location>
        <begin position="291"/>
        <end position="300"/>
    </location>
</feature>
<dbReference type="GO" id="GO:0008821">
    <property type="term" value="F:crossover junction DNA endonuclease activity"/>
    <property type="evidence" value="ECO:0007669"/>
    <property type="project" value="TreeGrafter"/>
</dbReference>
<comment type="caution">
    <text evidence="16">The sequence shown here is derived from an EMBL/GenBank/DDBJ whole genome shotgun (WGS) entry which is preliminary data.</text>
</comment>
<evidence type="ECO:0000256" key="12">
    <source>
        <dbReference type="ARBA" id="ARBA00023242"/>
    </source>
</evidence>
<proteinExistence type="inferred from homology"/>
<dbReference type="FunFam" id="1.10.150.670:FF:000004">
    <property type="entry name" value="Crossover junction endonuclease EME1"/>
    <property type="match status" value="1"/>
</dbReference>
<feature type="compositionally biased region" description="Basic and acidic residues" evidence="14">
    <location>
        <begin position="177"/>
        <end position="188"/>
    </location>
</feature>
<feature type="compositionally biased region" description="Polar residues" evidence="14">
    <location>
        <begin position="547"/>
        <end position="566"/>
    </location>
</feature>
<comment type="similarity">
    <text evidence="3">Belongs to the EME1/MMS4 family.</text>
</comment>
<feature type="domain" description="ERCC4" evidence="15">
    <location>
        <begin position="424"/>
        <end position="685"/>
    </location>
</feature>
<feature type="compositionally biased region" description="Basic and acidic residues" evidence="14">
    <location>
        <begin position="312"/>
        <end position="326"/>
    </location>
</feature>
<evidence type="ECO:0000313" key="17">
    <source>
        <dbReference type="Proteomes" id="UP001175261"/>
    </source>
</evidence>
<dbReference type="SMART" id="SM00891">
    <property type="entry name" value="ERCC4"/>
    <property type="match status" value="1"/>
</dbReference>
<organism evidence="16 17">
    <name type="scientific">Sarocladium strictum</name>
    <name type="common">Black bundle disease fungus</name>
    <name type="synonym">Acremonium strictum</name>
    <dbReference type="NCBI Taxonomy" id="5046"/>
    <lineage>
        <taxon>Eukaryota</taxon>
        <taxon>Fungi</taxon>
        <taxon>Dikarya</taxon>
        <taxon>Ascomycota</taxon>
        <taxon>Pezizomycotina</taxon>
        <taxon>Sordariomycetes</taxon>
        <taxon>Hypocreomycetidae</taxon>
        <taxon>Hypocreales</taxon>
        <taxon>Sarocladiaceae</taxon>
        <taxon>Sarocladium</taxon>
    </lineage>
</organism>
<dbReference type="GO" id="GO:0006302">
    <property type="term" value="P:double-strand break repair"/>
    <property type="evidence" value="ECO:0007669"/>
    <property type="project" value="TreeGrafter"/>
</dbReference>
<evidence type="ECO:0000256" key="13">
    <source>
        <dbReference type="ARBA" id="ARBA00023254"/>
    </source>
</evidence>
<comment type="subcellular location">
    <subcellularLocation>
        <location evidence="2">Nucleus</location>
    </subcellularLocation>
</comment>
<keyword evidence="12" id="KW-0539">Nucleus</keyword>
<dbReference type="InterPro" id="IPR042530">
    <property type="entry name" value="EME1/EME2_C"/>
</dbReference>
<evidence type="ECO:0000256" key="4">
    <source>
        <dbReference type="ARBA" id="ARBA00022722"/>
    </source>
</evidence>
<dbReference type="Gene3D" id="3.40.50.10130">
    <property type="match status" value="1"/>
</dbReference>
<feature type="region of interest" description="Disordered" evidence="14">
    <location>
        <begin position="547"/>
        <end position="577"/>
    </location>
</feature>
<keyword evidence="9" id="KW-0460">Magnesium</keyword>
<keyword evidence="10" id="KW-0233">DNA recombination</keyword>
<keyword evidence="5" id="KW-0479">Metal-binding</keyword>
<evidence type="ECO:0000256" key="1">
    <source>
        <dbReference type="ARBA" id="ARBA00001946"/>
    </source>
</evidence>
<keyword evidence="6" id="KW-0255">Endonuclease</keyword>
<name>A0AA39L8L2_SARSR</name>
<dbReference type="GO" id="GO:0000712">
    <property type="term" value="P:resolution of meiotic recombination intermediates"/>
    <property type="evidence" value="ECO:0007669"/>
    <property type="project" value="TreeGrafter"/>
</dbReference>
<dbReference type="InterPro" id="IPR033310">
    <property type="entry name" value="Mms4/EME1/EME2"/>
</dbReference>
<evidence type="ECO:0000256" key="11">
    <source>
        <dbReference type="ARBA" id="ARBA00023204"/>
    </source>
</evidence>
<sequence>MAPEVVDLISSSPSPKSCNAQPHNPGGATPPVLAFGSGSRSNHLPPSHVDSTTVIFPSSYSTLPSSDTGPNVISRELPLEVERSPKRRRFNPEGSPRGNMRAPPCDADKIPETTASKLRLDRGTESISGVVSNVVLSSDSDPFASSPIPGKSTSINRAVAAVVDLSSPKQASQSTKTVKDTAYDERDVFLSSPEPIGVLKSGNGRGRQPSPNPFPISPAAGPSISKQCKQVARTAPESSDPFQSSPPQRLPGRPAAGSIPAVQQQPRKLQEYDPISSSAPEPSAVQLSRSNRLEESHADPKPVITIDDTDSGPEKSSEDELPDLRNIKPVVSKRPAHEPMRRALSDTYATDRRPSSRLQARSKTSAEQRTKDREAKLMVKEADKEAKKQEREQQKRIRQLEKEKAAALAEVNKIRTDKKVSTKEMIVDLPAGLDEILKTHVETILEGLGVQHTRWQSPVPNVVKLRRKVDSRFDDDLGHWVPCPRRIVDEDHVIIVVTALELVQVAQDGLDAFVQRITAKLPTKRHLYILEGVTPWMRKNRNARNRQFASSVRGQTTGNPAGASSQSRRRTTPPAPISDDIVEDAMLQLQVRHGALIHHTNIPLETAQWIGHFTQHLSTAPYRRQRELSTTVAGFCMDTGQVRTGDDVADTYVRLLQEVARVTQPVAYGVAAEFGSVTKLVKGLEEGGPGRLEAVRKCANRDGAFSDRTLGKAMSKRLWQVFLGRDETSTDI</sequence>
<reference evidence="16" key="1">
    <citation type="submission" date="2022-10" db="EMBL/GenBank/DDBJ databases">
        <title>Determination and structural analysis of whole genome sequence of Sarocladium strictum F4-1.</title>
        <authorList>
            <person name="Hu L."/>
            <person name="Jiang Y."/>
        </authorList>
    </citation>
    <scope>NUCLEOTIDE SEQUENCE</scope>
    <source>
        <strain evidence="16">F4-1</strain>
    </source>
</reference>
<protein>
    <recommendedName>
        <fullName evidence="15">ERCC4 domain-containing protein</fullName>
    </recommendedName>
</protein>
<evidence type="ECO:0000256" key="3">
    <source>
        <dbReference type="ARBA" id="ARBA00005313"/>
    </source>
</evidence>
<dbReference type="GO" id="GO:0046872">
    <property type="term" value="F:metal ion binding"/>
    <property type="evidence" value="ECO:0007669"/>
    <property type="project" value="UniProtKB-KW"/>
</dbReference>
<evidence type="ECO:0000256" key="14">
    <source>
        <dbReference type="SAM" id="MobiDB-lite"/>
    </source>
</evidence>
<dbReference type="EMBL" id="JAPDFR010000003">
    <property type="protein sequence ID" value="KAK0388128.1"/>
    <property type="molecule type" value="Genomic_DNA"/>
</dbReference>
<dbReference type="GO" id="GO:0003677">
    <property type="term" value="F:DNA binding"/>
    <property type="evidence" value="ECO:0007669"/>
    <property type="project" value="InterPro"/>
</dbReference>
<keyword evidence="13" id="KW-0469">Meiosis</keyword>
<dbReference type="InterPro" id="IPR047521">
    <property type="entry name" value="XPF_nuclease_EME1_ascomycetes"/>
</dbReference>
<gene>
    <name evidence="16" type="ORF">NLU13_4372</name>
</gene>
<dbReference type="CDD" id="cd20085">
    <property type="entry name" value="XPF_nuclease_Mms4"/>
    <property type="match status" value="1"/>
</dbReference>
<feature type="compositionally biased region" description="Polar residues" evidence="14">
    <location>
        <begin position="9"/>
        <end position="22"/>
    </location>
</feature>
<evidence type="ECO:0000256" key="7">
    <source>
        <dbReference type="ARBA" id="ARBA00022763"/>
    </source>
</evidence>
<evidence type="ECO:0000256" key="9">
    <source>
        <dbReference type="ARBA" id="ARBA00022842"/>
    </source>
</evidence>
<feature type="compositionally biased region" description="Polar residues" evidence="14">
    <location>
        <begin position="38"/>
        <end position="71"/>
    </location>
</feature>
<evidence type="ECO:0000256" key="10">
    <source>
        <dbReference type="ARBA" id="ARBA00023172"/>
    </source>
</evidence>
<feature type="compositionally biased region" description="Polar residues" evidence="14">
    <location>
        <begin position="167"/>
        <end position="176"/>
    </location>
</feature>
<feature type="region of interest" description="Disordered" evidence="14">
    <location>
        <begin position="165"/>
        <end position="395"/>
    </location>
</feature>
<comment type="cofactor">
    <cofactor evidence="1">
        <name>Mg(2+)</name>
        <dbReference type="ChEBI" id="CHEBI:18420"/>
    </cofactor>
</comment>
<feature type="compositionally biased region" description="Polar residues" evidence="14">
    <location>
        <begin position="236"/>
        <end position="247"/>
    </location>
</feature>
<feature type="compositionally biased region" description="Basic and acidic residues" evidence="14">
    <location>
        <begin position="364"/>
        <end position="395"/>
    </location>
</feature>
<evidence type="ECO:0000259" key="15">
    <source>
        <dbReference type="SMART" id="SM00891"/>
    </source>
</evidence>
<keyword evidence="11" id="KW-0234">DNA repair</keyword>
<evidence type="ECO:0000256" key="8">
    <source>
        <dbReference type="ARBA" id="ARBA00022801"/>
    </source>
</evidence>
<dbReference type="GO" id="GO:0005634">
    <property type="term" value="C:nucleus"/>
    <property type="evidence" value="ECO:0007669"/>
    <property type="project" value="UniProtKB-SubCell"/>
</dbReference>
<evidence type="ECO:0000313" key="16">
    <source>
        <dbReference type="EMBL" id="KAK0388128.1"/>
    </source>
</evidence>
<keyword evidence="17" id="KW-1185">Reference proteome</keyword>
<evidence type="ECO:0000256" key="6">
    <source>
        <dbReference type="ARBA" id="ARBA00022759"/>
    </source>
</evidence>
<keyword evidence="8" id="KW-0378">Hydrolase</keyword>